<comment type="caution">
    <text evidence="2">The sequence shown here is derived from an EMBL/GenBank/DDBJ whole genome shotgun (WGS) entry which is preliminary data.</text>
</comment>
<dbReference type="InParanoid" id="A0A2P5FJ40"/>
<evidence type="ECO:0000259" key="1">
    <source>
        <dbReference type="PROSITE" id="PS50181"/>
    </source>
</evidence>
<evidence type="ECO:0000313" key="2">
    <source>
        <dbReference type="EMBL" id="PON97786.1"/>
    </source>
</evidence>
<sequence length="132" mass="15673">MARVYRKEKESIKANEDIPCAVMDWDNFRRKKKKSDYGNICYVFDELPDDLLIEILRRVPANSLVGLQCVSKSWFRFITAHCFSKANSRLRFGGLVQRLDTVFHDRIRMPFWITDRSDYGVDAYRKPKFMIP</sequence>
<dbReference type="AlphaFoldDB" id="A0A2P5FJ40"/>
<name>A0A2P5FJ40_TREOI</name>
<dbReference type="Proteomes" id="UP000237000">
    <property type="component" value="Unassembled WGS sequence"/>
</dbReference>
<accession>A0A2P5FJ40</accession>
<feature type="domain" description="F-box" evidence="1">
    <location>
        <begin position="41"/>
        <end position="90"/>
    </location>
</feature>
<gene>
    <name evidence="2" type="ORF">TorRG33x02_063760</name>
</gene>
<dbReference type="InterPro" id="IPR001810">
    <property type="entry name" value="F-box_dom"/>
</dbReference>
<organism evidence="2 3">
    <name type="scientific">Trema orientale</name>
    <name type="common">Charcoal tree</name>
    <name type="synonym">Celtis orientalis</name>
    <dbReference type="NCBI Taxonomy" id="63057"/>
    <lineage>
        <taxon>Eukaryota</taxon>
        <taxon>Viridiplantae</taxon>
        <taxon>Streptophyta</taxon>
        <taxon>Embryophyta</taxon>
        <taxon>Tracheophyta</taxon>
        <taxon>Spermatophyta</taxon>
        <taxon>Magnoliopsida</taxon>
        <taxon>eudicotyledons</taxon>
        <taxon>Gunneridae</taxon>
        <taxon>Pentapetalae</taxon>
        <taxon>rosids</taxon>
        <taxon>fabids</taxon>
        <taxon>Rosales</taxon>
        <taxon>Cannabaceae</taxon>
        <taxon>Trema</taxon>
    </lineage>
</organism>
<dbReference type="Gene3D" id="1.20.1280.50">
    <property type="match status" value="1"/>
</dbReference>
<keyword evidence="3" id="KW-1185">Reference proteome</keyword>
<proteinExistence type="predicted"/>
<dbReference type="EMBL" id="JXTC01000029">
    <property type="protein sequence ID" value="PON97786.1"/>
    <property type="molecule type" value="Genomic_DNA"/>
</dbReference>
<evidence type="ECO:0000313" key="3">
    <source>
        <dbReference type="Proteomes" id="UP000237000"/>
    </source>
</evidence>
<dbReference type="SUPFAM" id="SSF81383">
    <property type="entry name" value="F-box domain"/>
    <property type="match status" value="1"/>
</dbReference>
<dbReference type="SMART" id="SM00256">
    <property type="entry name" value="FBOX"/>
    <property type="match status" value="1"/>
</dbReference>
<protein>
    <submittedName>
        <fullName evidence="2">F-box domain containing protein</fullName>
    </submittedName>
</protein>
<dbReference type="Pfam" id="PF00646">
    <property type="entry name" value="F-box"/>
    <property type="match status" value="1"/>
</dbReference>
<dbReference type="InterPro" id="IPR036047">
    <property type="entry name" value="F-box-like_dom_sf"/>
</dbReference>
<dbReference type="PROSITE" id="PS50181">
    <property type="entry name" value="FBOX"/>
    <property type="match status" value="1"/>
</dbReference>
<reference evidence="3" key="1">
    <citation type="submission" date="2016-06" db="EMBL/GenBank/DDBJ databases">
        <title>Parallel loss of symbiosis genes in relatives of nitrogen-fixing non-legume Parasponia.</title>
        <authorList>
            <person name="Van Velzen R."/>
            <person name="Holmer R."/>
            <person name="Bu F."/>
            <person name="Rutten L."/>
            <person name="Van Zeijl A."/>
            <person name="Liu W."/>
            <person name="Santuari L."/>
            <person name="Cao Q."/>
            <person name="Sharma T."/>
            <person name="Shen D."/>
            <person name="Roswanjaya Y."/>
            <person name="Wardhani T."/>
            <person name="Kalhor M.S."/>
            <person name="Jansen J."/>
            <person name="Van den Hoogen J."/>
            <person name="Gungor B."/>
            <person name="Hartog M."/>
            <person name="Hontelez J."/>
            <person name="Verver J."/>
            <person name="Yang W.-C."/>
            <person name="Schijlen E."/>
            <person name="Repin R."/>
            <person name="Schilthuizen M."/>
            <person name="Schranz E."/>
            <person name="Heidstra R."/>
            <person name="Miyata K."/>
            <person name="Fedorova E."/>
            <person name="Kohlen W."/>
            <person name="Bisseling T."/>
            <person name="Smit S."/>
            <person name="Geurts R."/>
        </authorList>
    </citation>
    <scope>NUCLEOTIDE SEQUENCE [LARGE SCALE GENOMIC DNA]</scope>
    <source>
        <strain evidence="3">cv. RG33-2</strain>
    </source>
</reference>